<proteinExistence type="predicted"/>
<organism evidence="2 3">
    <name type="scientific">Acetobacter nitrogenifigens DSM 23921 = NBRC 105050</name>
    <dbReference type="NCBI Taxonomy" id="1120919"/>
    <lineage>
        <taxon>Bacteria</taxon>
        <taxon>Pseudomonadati</taxon>
        <taxon>Pseudomonadota</taxon>
        <taxon>Alphaproteobacteria</taxon>
        <taxon>Acetobacterales</taxon>
        <taxon>Acetobacteraceae</taxon>
        <taxon>Acetobacter</taxon>
    </lineage>
</organism>
<dbReference type="InterPro" id="IPR021741">
    <property type="entry name" value="DUF3311"/>
</dbReference>
<dbReference type="Proteomes" id="UP000321635">
    <property type="component" value="Unassembled WGS sequence"/>
</dbReference>
<dbReference type="OrthoDB" id="7275924at2"/>
<dbReference type="EMBL" id="BJYF01000003">
    <property type="protein sequence ID" value="GEN58850.1"/>
    <property type="molecule type" value="Genomic_DNA"/>
</dbReference>
<accession>A0A511X7D6</accession>
<keyword evidence="1" id="KW-0472">Membrane</keyword>
<protein>
    <submittedName>
        <fullName evidence="2">Uncharacterized protein</fullName>
    </submittedName>
</protein>
<feature type="transmembrane region" description="Helical" evidence="1">
    <location>
        <begin position="7"/>
        <end position="28"/>
    </location>
</feature>
<keyword evidence="1" id="KW-1133">Transmembrane helix</keyword>
<feature type="transmembrane region" description="Helical" evidence="1">
    <location>
        <begin position="34"/>
        <end position="60"/>
    </location>
</feature>
<evidence type="ECO:0000256" key="1">
    <source>
        <dbReference type="SAM" id="Phobius"/>
    </source>
</evidence>
<sequence length="68" mass="6882">MSAAARLGVGLGIPAVATLALIPVVGLVHGTVLGFPVVIAASLAVFALTSGCMAICWLVWDRKAPDRP</sequence>
<reference evidence="2 3" key="1">
    <citation type="submission" date="2019-07" db="EMBL/GenBank/DDBJ databases">
        <title>Whole genome shotgun sequence of Acetobacter nitrogenifigens NBRC 105050.</title>
        <authorList>
            <person name="Hosoyama A."/>
            <person name="Uohara A."/>
            <person name="Ohji S."/>
            <person name="Ichikawa N."/>
        </authorList>
    </citation>
    <scope>NUCLEOTIDE SEQUENCE [LARGE SCALE GENOMIC DNA]</scope>
    <source>
        <strain evidence="2 3">NBRC 105050</strain>
    </source>
</reference>
<keyword evidence="3" id="KW-1185">Reference proteome</keyword>
<comment type="caution">
    <text evidence="2">The sequence shown here is derived from an EMBL/GenBank/DDBJ whole genome shotgun (WGS) entry which is preliminary data.</text>
</comment>
<dbReference type="STRING" id="1120919.GCA_000429165_00755"/>
<dbReference type="RefSeq" id="WP_026396921.1">
    <property type="nucleotide sequence ID" value="NZ_AUBI01000002.1"/>
</dbReference>
<evidence type="ECO:0000313" key="2">
    <source>
        <dbReference type="EMBL" id="GEN58850.1"/>
    </source>
</evidence>
<gene>
    <name evidence="2" type="ORF">ANI02nite_07340</name>
</gene>
<keyword evidence="1" id="KW-0812">Transmembrane</keyword>
<dbReference type="AlphaFoldDB" id="A0A511X7D6"/>
<dbReference type="Pfam" id="PF11755">
    <property type="entry name" value="DUF3311"/>
    <property type="match status" value="1"/>
</dbReference>
<name>A0A511X7D6_9PROT</name>
<evidence type="ECO:0000313" key="3">
    <source>
        <dbReference type="Proteomes" id="UP000321635"/>
    </source>
</evidence>